<evidence type="ECO:0000256" key="1">
    <source>
        <dbReference type="ARBA" id="ARBA00001946"/>
    </source>
</evidence>
<dbReference type="InterPro" id="IPR051600">
    <property type="entry name" value="Beta-PGM-like"/>
</dbReference>
<dbReference type="EMBL" id="WHMJ01000022">
    <property type="protein sequence ID" value="MPV91924.1"/>
    <property type="molecule type" value="Genomic_DNA"/>
</dbReference>
<keyword evidence="7" id="KW-1185">Reference proteome</keyword>
<comment type="similarity">
    <text evidence="2">Belongs to the HAD-like hydrolase superfamily. CbbY/CbbZ/Gph/YieH family.</text>
</comment>
<dbReference type="SUPFAM" id="SSF56784">
    <property type="entry name" value="HAD-like"/>
    <property type="match status" value="1"/>
</dbReference>
<protein>
    <submittedName>
        <fullName evidence="5">HAD family phosphatase</fullName>
    </submittedName>
    <submittedName>
        <fullName evidence="6">HAD-IA family hydrolase</fullName>
    </submittedName>
</protein>
<dbReference type="InterPro" id="IPR023214">
    <property type="entry name" value="HAD_sf"/>
</dbReference>
<dbReference type="InterPro" id="IPR041492">
    <property type="entry name" value="HAD_2"/>
</dbReference>
<dbReference type="Gene3D" id="1.10.150.240">
    <property type="entry name" value="Putative phosphatase, domain 2"/>
    <property type="match status" value="1"/>
</dbReference>
<dbReference type="RefSeq" id="WP_066777557.1">
    <property type="nucleotide sequence ID" value="NZ_CBCSFE010000016.1"/>
</dbReference>
<dbReference type="PANTHER" id="PTHR46193:SF9">
    <property type="entry name" value="HALOACID DEHALOGENASE-LIKE HYDROLASE DOMAIN-CONTAINING PROTEIN SGPP"/>
    <property type="match status" value="1"/>
</dbReference>
<dbReference type="EMBL" id="CP031611">
    <property type="protein sequence ID" value="AXP09037.1"/>
    <property type="molecule type" value="Genomic_DNA"/>
</dbReference>
<evidence type="ECO:0000256" key="2">
    <source>
        <dbReference type="ARBA" id="ARBA00006171"/>
    </source>
</evidence>
<dbReference type="GO" id="GO:0016787">
    <property type="term" value="F:hydrolase activity"/>
    <property type="evidence" value="ECO:0007669"/>
    <property type="project" value="UniProtKB-KW"/>
</dbReference>
<evidence type="ECO:0000256" key="4">
    <source>
        <dbReference type="ARBA" id="ARBA00022842"/>
    </source>
</evidence>
<gene>
    <name evidence="5" type="ORF">A2J15_004880</name>
    <name evidence="6" type="ORF">GC022_07155</name>
</gene>
<dbReference type="NCBIfam" id="TIGR01509">
    <property type="entry name" value="HAD-SF-IA-v3"/>
    <property type="match status" value="1"/>
</dbReference>
<dbReference type="GeneID" id="44004852"/>
<keyword evidence="6" id="KW-0378">Hydrolase</keyword>
<dbReference type="Proteomes" id="UP000093205">
    <property type="component" value="Chromosome"/>
</dbReference>
<dbReference type="Gene3D" id="3.40.50.1000">
    <property type="entry name" value="HAD superfamily/HAD-like"/>
    <property type="match status" value="1"/>
</dbReference>
<proteinExistence type="inferred from homology"/>
<dbReference type="GO" id="GO:0046872">
    <property type="term" value="F:metal ion binding"/>
    <property type="evidence" value="ECO:0007669"/>
    <property type="project" value="UniProtKB-KW"/>
</dbReference>
<dbReference type="KEGG" id="chw:A2J15_004880"/>
<reference evidence="6" key="2">
    <citation type="journal article" date="2019" name="Front. Microbiol.">
        <title>Campylobacter hepaticus, the cause of Spotty Liver Disease in chickens: Transmission and routes of infection.</title>
        <authorList>
            <person name="Van T.H."/>
            <person name="Moore R.J."/>
            <person name="Phung C."/>
        </authorList>
    </citation>
    <scope>NUCLEOTIDE SEQUENCE</scope>
    <source>
        <strain evidence="6">QLD_2/QLD</strain>
    </source>
</reference>
<reference evidence="5 7" key="1">
    <citation type="submission" date="2018-08" db="EMBL/GenBank/DDBJ databases">
        <title>Survival mechanisms of Campylobacter hepaticus identified by genomic analysis and comparative transcriptomic analysis of in vivo and in vitro derived bacteria.</title>
        <authorList>
            <person name="Van T.T.H."/>
            <person name="Moore R.J."/>
        </authorList>
    </citation>
    <scope>NUCLEOTIDE SEQUENCE [LARGE SCALE GENOMIC DNA]</scope>
    <source>
        <strain evidence="5 7">HV10</strain>
    </source>
</reference>
<dbReference type="OrthoDB" id="9778019at2"/>
<dbReference type="Pfam" id="PF13419">
    <property type="entry name" value="HAD_2"/>
    <property type="match status" value="1"/>
</dbReference>
<dbReference type="NCBIfam" id="TIGR01549">
    <property type="entry name" value="HAD-SF-IA-v1"/>
    <property type="match status" value="1"/>
</dbReference>
<evidence type="ECO:0000313" key="6">
    <source>
        <dbReference type="EMBL" id="MPV91924.1"/>
    </source>
</evidence>
<evidence type="ECO:0000313" key="7">
    <source>
        <dbReference type="Proteomes" id="UP000093205"/>
    </source>
</evidence>
<dbReference type="AlphaFoldDB" id="A0A6A7JU54"/>
<organism evidence="6">
    <name type="scientific">Campylobacter hepaticus</name>
    <dbReference type="NCBI Taxonomy" id="1813019"/>
    <lineage>
        <taxon>Bacteria</taxon>
        <taxon>Pseudomonadati</taxon>
        <taxon>Campylobacterota</taxon>
        <taxon>Epsilonproteobacteria</taxon>
        <taxon>Campylobacterales</taxon>
        <taxon>Campylobacteraceae</taxon>
        <taxon>Campylobacter</taxon>
    </lineage>
</organism>
<dbReference type="SFLD" id="SFLDG01135">
    <property type="entry name" value="C1.5.6:_HAD__Beta-PGM__Phospha"/>
    <property type="match status" value="1"/>
</dbReference>
<dbReference type="InterPro" id="IPR006439">
    <property type="entry name" value="HAD-SF_hydro_IA"/>
</dbReference>
<keyword evidence="3" id="KW-0479">Metal-binding</keyword>
<sequence length="212" mass="24650">MIKIKAIIFDMDGVLIEAKDWHYEALNKALKLFGMEISRYDHLTTFDGLPTKDKLKMLSIDRGLPESLHTFINELKQQYTMEIVHSLCKPKFRHQYALSKLKNEDYKMAVCSNSIRNSIKIMMEKSALKDYLDFYISNEDVKQGKPDPEMYNKAIEKLGFNPKECMIIEDNENGIKAARLSGANVMIVREIDEVNYENIKSHILKFEKEAKC</sequence>
<dbReference type="SFLD" id="SFLDS00003">
    <property type="entry name" value="Haloacid_Dehalogenase"/>
    <property type="match status" value="1"/>
</dbReference>
<name>A0A6A7JU54_9BACT</name>
<accession>A0A6A7JU54</accession>
<keyword evidence="4" id="KW-0460">Magnesium</keyword>
<dbReference type="CDD" id="cd07505">
    <property type="entry name" value="HAD_BPGM-like"/>
    <property type="match status" value="1"/>
</dbReference>
<evidence type="ECO:0000313" key="5">
    <source>
        <dbReference type="EMBL" id="AXP09037.1"/>
    </source>
</evidence>
<comment type="cofactor">
    <cofactor evidence="1">
        <name>Mg(2+)</name>
        <dbReference type="ChEBI" id="CHEBI:18420"/>
    </cofactor>
</comment>
<evidence type="ECO:0000256" key="3">
    <source>
        <dbReference type="ARBA" id="ARBA00022723"/>
    </source>
</evidence>
<dbReference type="PANTHER" id="PTHR46193">
    <property type="entry name" value="6-PHOSPHOGLUCONATE PHOSPHATASE"/>
    <property type="match status" value="1"/>
</dbReference>
<dbReference type="InterPro" id="IPR036412">
    <property type="entry name" value="HAD-like_sf"/>
</dbReference>
<dbReference type="InterPro" id="IPR023198">
    <property type="entry name" value="PGP-like_dom2"/>
</dbReference>
<dbReference type="SFLD" id="SFLDG01129">
    <property type="entry name" value="C1.5:_HAD__Beta-PGM__Phosphata"/>
    <property type="match status" value="1"/>
</dbReference>